<dbReference type="KEGG" id="aaq:AOC05_04830"/>
<dbReference type="PATRIC" id="fig|656366.3.peg.1040"/>
<dbReference type="Proteomes" id="UP000062833">
    <property type="component" value="Chromosome"/>
</dbReference>
<dbReference type="EMBL" id="CP012677">
    <property type="protein sequence ID" value="ALE91799.1"/>
    <property type="molecule type" value="Genomic_DNA"/>
</dbReference>
<reference evidence="2" key="1">
    <citation type="submission" date="2015-09" db="EMBL/GenBank/DDBJ databases">
        <title>Complete genome of Arthrobacter alpinus strain R3.8.</title>
        <authorList>
            <person name="See-Too W.S."/>
            <person name="Chan K.G."/>
        </authorList>
    </citation>
    <scope>NUCLEOTIDE SEQUENCE [LARGE SCALE GENOMIC DNA]</scope>
    <source>
        <strain evidence="2">R3.8</strain>
    </source>
</reference>
<protein>
    <submittedName>
        <fullName evidence="1">Uncharacterized protein</fullName>
    </submittedName>
</protein>
<organism evidence="1 2">
    <name type="scientific">Arthrobacter alpinus</name>
    <dbReference type="NCBI Taxonomy" id="656366"/>
    <lineage>
        <taxon>Bacteria</taxon>
        <taxon>Bacillati</taxon>
        <taxon>Actinomycetota</taxon>
        <taxon>Actinomycetes</taxon>
        <taxon>Micrococcales</taxon>
        <taxon>Micrococcaceae</taxon>
        <taxon>Arthrobacter</taxon>
    </lineage>
</organism>
<dbReference type="AlphaFoldDB" id="A0A0M3UFX9"/>
<keyword evidence="2" id="KW-1185">Reference proteome</keyword>
<proteinExistence type="predicted"/>
<evidence type="ECO:0000313" key="1">
    <source>
        <dbReference type="EMBL" id="ALE91799.1"/>
    </source>
</evidence>
<evidence type="ECO:0000313" key="2">
    <source>
        <dbReference type="Proteomes" id="UP000062833"/>
    </source>
</evidence>
<name>A0A0M3UFX9_9MICC</name>
<sequence length="77" mass="8696">MGLPCKGRLPFEEVTVLEVVSQSGNRKVRIQFEDGPNGGEIQWVGRQSLKAPWNEKVAFIEIEQEQGWARAKDQSPD</sequence>
<gene>
    <name evidence="1" type="ORF">AOC05_04830</name>
</gene>
<accession>A0A0M3UFX9</accession>